<dbReference type="PANTHER" id="PTHR33936:SF24">
    <property type="entry name" value="C2H2-TYPE DOMAIN-CONTAINING PROTEIN"/>
    <property type="match status" value="1"/>
</dbReference>
<dbReference type="PROSITE" id="PS00028">
    <property type="entry name" value="ZINC_FINGER_C2H2_1"/>
    <property type="match status" value="1"/>
</dbReference>
<gene>
    <name evidence="4" type="ORF">Zmor_025033</name>
</gene>
<dbReference type="InterPro" id="IPR052797">
    <property type="entry name" value="RegFact_GeneExpr_CellDeath"/>
</dbReference>
<keyword evidence="5" id="KW-1185">Reference proteome</keyword>
<keyword evidence="1" id="KW-0479">Metal-binding</keyword>
<proteinExistence type="predicted"/>
<evidence type="ECO:0000259" key="3">
    <source>
        <dbReference type="PROSITE" id="PS50966"/>
    </source>
</evidence>
<organism evidence="4 5">
    <name type="scientific">Zophobas morio</name>
    <dbReference type="NCBI Taxonomy" id="2755281"/>
    <lineage>
        <taxon>Eukaryota</taxon>
        <taxon>Metazoa</taxon>
        <taxon>Ecdysozoa</taxon>
        <taxon>Arthropoda</taxon>
        <taxon>Hexapoda</taxon>
        <taxon>Insecta</taxon>
        <taxon>Pterygota</taxon>
        <taxon>Neoptera</taxon>
        <taxon>Endopterygota</taxon>
        <taxon>Coleoptera</taxon>
        <taxon>Polyphaga</taxon>
        <taxon>Cucujiformia</taxon>
        <taxon>Tenebrionidae</taxon>
        <taxon>Zophobas</taxon>
    </lineage>
</organism>
<dbReference type="InterPro" id="IPR013087">
    <property type="entry name" value="Znf_C2H2_type"/>
</dbReference>
<dbReference type="InterPro" id="IPR048324">
    <property type="entry name" value="ZSWIM1-3_RNaseH-like"/>
</dbReference>
<keyword evidence="1" id="KW-0863">Zinc-finger</keyword>
<dbReference type="PROSITE" id="PS50966">
    <property type="entry name" value="ZF_SWIM"/>
    <property type="match status" value="1"/>
</dbReference>
<dbReference type="PANTHER" id="PTHR33936">
    <property type="entry name" value="PROTEIN CBG17840"/>
    <property type="match status" value="1"/>
</dbReference>
<dbReference type="Pfam" id="PF21056">
    <property type="entry name" value="ZSWIM1-3_RNaseH-like"/>
    <property type="match status" value="1"/>
</dbReference>
<dbReference type="AlphaFoldDB" id="A0AA38M368"/>
<feature type="domain" description="SWIM-type" evidence="3">
    <location>
        <begin position="372"/>
        <end position="404"/>
    </location>
</feature>
<dbReference type="SMART" id="SM00355">
    <property type="entry name" value="ZnF_C2H2"/>
    <property type="match status" value="2"/>
</dbReference>
<name>A0AA38M368_9CUCU</name>
<comment type="caution">
    <text evidence="4">The sequence shown here is derived from an EMBL/GenBank/DDBJ whole genome shotgun (WGS) entry which is preliminary data.</text>
</comment>
<feature type="region of interest" description="Disordered" evidence="2">
    <location>
        <begin position="488"/>
        <end position="515"/>
    </location>
</feature>
<dbReference type="GO" id="GO:0008270">
    <property type="term" value="F:zinc ion binding"/>
    <property type="evidence" value="ECO:0007669"/>
    <property type="project" value="UniProtKB-KW"/>
</dbReference>
<reference evidence="4" key="1">
    <citation type="journal article" date="2023" name="G3 (Bethesda)">
        <title>Whole genome assemblies of Zophobas morio and Tenebrio molitor.</title>
        <authorList>
            <person name="Kaur S."/>
            <person name="Stinson S.A."/>
            <person name="diCenzo G.C."/>
        </authorList>
    </citation>
    <scope>NUCLEOTIDE SEQUENCE</scope>
    <source>
        <strain evidence="4">QUZm001</strain>
    </source>
</reference>
<evidence type="ECO:0000256" key="1">
    <source>
        <dbReference type="PROSITE-ProRule" id="PRU00325"/>
    </source>
</evidence>
<sequence length="515" mass="60336">MDHPDQVSSETCIHCGKKFANCKLKNRHIKRIHGIVIENSRRCHVLCPLCKEGNILKTYENLRNHIEEIHKVSIEHVKFEFCSEQQYEDWRNAEKVDTNYAKYRTNSCKSYKTINYECNRSNTKGYGSNYCKRTEKAGGTIKIHGVCPSKLIVKIYNDGKITVDYWKTHVGHQKDELRSKHLSAVEKNMVIEKLKSGVSVDRILEDARKLEMPKLERINLLNRKDVAYLSTKHNIEGRRDKNEMVAAALKVREWNREGKNFAFFFKPEGETHDILKKEDFALAFMNSAMEDKLRNFTTIVCMDGTHGTNKKGLDLTIMLIKDDRNTGFPVAFFLSNRLDQQVQEVFLGALRIKMQQDIKPEYFMSDDDPKVCKICIHRYQCDCPEYMIKNSMCKHVHLACMYEERKGTNSVLDEAAEVLGQNSQIRIHHQEEISQFLKEKMTQEEVDEVTEPNWKIVTEKHLTNWIHNLNDETFVSFWKDIQGIMRKADEKSNTTTTKRKMEKQEYFPTKKRKKA</sequence>
<evidence type="ECO:0000313" key="5">
    <source>
        <dbReference type="Proteomes" id="UP001168821"/>
    </source>
</evidence>
<dbReference type="InterPro" id="IPR007527">
    <property type="entry name" value="Znf_SWIM"/>
</dbReference>
<keyword evidence="1" id="KW-0862">Zinc</keyword>
<protein>
    <recommendedName>
        <fullName evidence="3">SWIM-type domain-containing protein</fullName>
    </recommendedName>
</protein>
<accession>A0AA38M368</accession>
<evidence type="ECO:0000256" key="2">
    <source>
        <dbReference type="SAM" id="MobiDB-lite"/>
    </source>
</evidence>
<evidence type="ECO:0000313" key="4">
    <source>
        <dbReference type="EMBL" id="KAJ3642230.1"/>
    </source>
</evidence>
<dbReference type="EMBL" id="JALNTZ010000008">
    <property type="protein sequence ID" value="KAJ3642230.1"/>
    <property type="molecule type" value="Genomic_DNA"/>
</dbReference>
<dbReference type="Proteomes" id="UP001168821">
    <property type="component" value="Unassembled WGS sequence"/>
</dbReference>